<evidence type="ECO:0000256" key="9">
    <source>
        <dbReference type="ARBA" id="ARBA00023002"/>
    </source>
</evidence>
<dbReference type="InterPro" id="IPR049622">
    <property type="entry name" value="Dihydroorotate_DH_I"/>
</dbReference>
<accession>A0A7J2TJU3</accession>
<evidence type="ECO:0000256" key="5">
    <source>
        <dbReference type="ARBA" id="ARBA00022490"/>
    </source>
</evidence>
<feature type="binding site" evidence="10">
    <location>
        <begin position="258"/>
        <end position="259"/>
    </location>
    <ligand>
        <name>FMN</name>
        <dbReference type="ChEBI" id="CHEBI:58210"/>
    </ligand>
</feature>
<dbReference type="Gene3D" id="3.20.20.70">
    <property type="entry name" value="Aldolase class I"/>
    <property type="match status" value="1"/>
</dbReference>
<dbReference type="GO" id="GO:0004152">
    <property type="term" value="F:dihydroorotate dehydrogenase activity"/>
    <property type="evidence" value="ECO:0007669"/>
    <property type="project" value="UniProtKB-UniRule"/>
</dbReference>
<dbReference type="PANTHER" id="PTHR48109">
    <property type="entry name" value="DIHYDROOROTATE DEHYDROGENASE (QUINONE), MITOCHONDRIAL-RELATED"/>
    <property type="match status" value="1"/>
</dbReference>
<reference evidence="12" key="1">
    <citation type="journal article" date="2020" name="mSystems">
        <title>Genome- and Community-Level Interaction Insights into Carbon Utilization and Element Cycling Functions of Hydrothermarchaeota in Hydrothermal Sediment.</title>
        <authorList>
            <person name="Zhou Z."/>
            <person name="Liu Y."/>
            <person name="Xu W."/>
            <person name="Pan J."/>
            <person name="Luo Z.H."/>
            <person name="Li M."/>
        </authorList>
    </citation>
    <scope>NUCLEOTIDE SEQUENCE [LARGE SCALE GENOMIC DNA]</scope>
    <source>
        <strain evidence="12">SpSt-26</strain>
    </source>
</reference>
<name>A0A7J2TJU3_ARCFL</name>
<dbReference type="PIRSF" id="PIRSF000164">
    <property type="entry name" value="DHO_oxidase"/>
    <property type="match status" value="1"/>
</dbReference>
<dbReference type="UniPathway" id="UPA00070"/>
<feature type="active site" description="Nucleophile" evidence="10">
    <location>
        <position position="124"/>
    </location>
</feature>
<feature type="binding site" evidence="10">
    <location>
        <position position="44"/>
    </location>
    <ligand>
        <name>substrate</name>
    </ligand>
</feature>
<keyword evidence="7 10" id="KW-0288">FMN</keyword>
<dbReference type="InterPro" id="IPR013785">
    <property type="entry name" value="Aldolase_TIM"/>
</dbReference>
<dbReference type="InterPro" id="IPR024920">
    <property type="entry name" value="Dihydroorotate_DH_1"/>
</dbReference>
<evidence type="ECO:0000256" key="4">
    <source>
        <dbReference type="ARBA" id="ARBA00011669"/>
    </source>
</evidence>
<dbReference type="CDD" id="cd04740">
    <property type="entry name" value="DHOD_1B_like"/>
    <property type="match status" value="1"/>
</dbReference>
<dbReference type="InterPro" id="IPR050074">
    <property type="entry name" value="DHO_dehydrogenase"/>
</dbReference>
<sequence>MAMLEVELCGLKLKNPLILASGILGSSCSSLNKIAEEAGAVVTKSVGLEERSGYRNPTVVNWRCGLINAIGLASPGAEDFAAELKKFSFSSPLIVSLYGRSEEDFVRLVEIFDFASAFELNFSCPHVRNAGIDIGRDVELSKRIVKSVKDATDKPVFAKISAMHDYLKLAKELERSGADAITISNTLPGMKIDILSGKPVLSNIFGGVSGHAIKPIALKCVYDLYKVLDIPIIGCGGITTFEDVLEFILAGSTSVEIGSAVFYSSKIFRSLKESLLAFLRARNIRISDLIGAAHFD</sequence>
<evidence type="ECO:0000259" key="11">
    <source>
        <dbReference type="Pfam" id="PF01180"/>
    </source>
</evidence>
<evidence type="ECO:0000256" key="7">
    <source>
        <dbReference type="ARBA" id="ARBA00022643"/>
    </source>
</evidence>
<keyword evidence="6 10" id="KW-0285">Flavoprotein</keyword>
<dbReference type="NCBIfam" id="NF005574">
    <property type="entry name" value="PRK07259.1"/>
    <property type="match status" value="1"/>
</dbReference>
<feature type="binding site" evidence="10">
    <location>
        <begin position="185"/>
        <end position="186"/>
    </location>
    <ligand>
        <name>substrate</name>
    </ligand>
</feature>
<dbReference type="GO" id="GO:0006207">
    <property type="term" value="P:'de novo' pyrimidine nucleobase biosynthetic process"/>
    <property type="evidence" value="ECO:0007669"/>
    <property type="project" value="InterPro"/>
</dbReference>
<dbReference type="GO" id="GO:0005737">
    <property type="term" value="C:cytoplasm"/>
    <property type="evidence" value="ECO:0007669"/>
    <property type="project" value="UniProtKB-SubCell"/>
</dbReference>
<dbReference type="InterPro" id="IPR001295">
    <property type="entry name" value="Dihydroorotate_DH_CS"/>
</dbReference>
<feature type="binding site" evidence="10">
    <location>
        <begin position="236"/>
        <end position="237"/>
    </location>
    <ligand>
        <name>FMN</name>
        <dbReference type="ChEBI" id="CHEBI:58210"/>
    </ligand>
</feature>
<comment type="caution">
    <text evidence="12">The sequence shown here is derived from an EMBL/GenBank/DDBJ whole genome shotgun (WGS) entry which is preliminary data.</text>
</comment>
<gene>
    <name evidence="10" type="primary">pyrD</name>
    <name evidence="12" type="ORF">ENP88_06960</name>
</gene>
<dbReference type="SUPFAM" id="SSF51395">
    <property type="entry name" value="FMN-linked oxidoreductases"/>
    <property type="match status" value="1"/>
</dbReference>
<comment type="caution">
    <text evidence="10">Lacks conserved residue(s) required for the propagation of feature annotation.</text>
</comment>
<evidence type="ECO:0000256" key="1">
    <source>
        <dbReference type="ARBA" id="ARBA00004496"/>
    </source>
</evidence>
<dbReference type="EMBL" id="DSLA01000108">
    <property type="protein sequence ID" value="HEH35860.1"/>
    <property type="molecule type" value="Genomic_DNA"/>
</dbReference>
<comment type="pathway">
    <text evidence="2 10">Pyrimidine metabolism; UMP biosynthesis via de novo pathway.</text>
</comment>
<feature type="binding site" evidence="10">
    <location>
        <position position="210"/>
    </location>
    <ligand>
        <name>FMN</name>
        <dbReference type="ChEBI" id="CHEBI:58210"/>
    </ligand>
</feature>
<dbReference type="NCBIfam" id="TIGR01037">
    <property type="entry name" value="pyrD_sub1_fam"/>
    <property type="match status" value="1"/>
</dbReference>
<dbReference type="PROSITE" id="PS00911">
    <property type="entry name" value="DHODEHASE_1"/>
    <property type="match status" value="1"/>
</dbReference>
<dbReference type="InterPro" id="IPR005720">
    <property type="entry name" value="Dihydroorotate_DH_cat"/>
</dbReference>
<feature type="binding site" evidence="10">
    <location>
        <begin position="68"/>
        <end position="72"/>
    </location>
    <ligand>
        <name>substrate</name>
    </ligand>
</feature>
<dbReference type="AlphaFoldDB" id="A0A7J2TJU3"/>
<evidence type="ECO:0000313" key="12">
    <source>
        <dbReference type="EMBL" id="HEH35860.1"/>
    </source>
</evidence>
<evidence type="ECO:0000256" key="10">
    <source>
        <dbReference type="HAMAP-Rule" id="MF_00224"/>
    </source>
</evidence>
<organism evidence="12">
    <name type="scientific">Archaeoglobus fulgidus</name>
    <dbReference type="NCBI Taxonomy" id="2234"/>
    <lineage>
        <taxon>Archaea</taxon>
        <taxon>Methanobacteriati</taxon>
        <taxon>Methanobacteriota</taxon>
        <taxon>Archaeoglobi</taxon>
        <taxon>Archaeoglobales</taxon>
        <taxon>Archaeoglobaceae</taxon>
        <taxon>Archaeoglobus</taxon>
    </lineage>
</organism>
<evidence type="ECO:0000256" key="3">
    <source>
        <dbReference type="ARBA" id="ARBA00008008"/>
    </source>
</evidence>
<dbReference type="InterPro" id="IPR012135">
    <property type="entry name" value="Dihydroorotate_DH_1_2"/>
</dbReference>
<comment type="subcellular location">
    <subcellularLocation>
        <location evidence="1 10">Cytoplasm</location>
    </subcellularLocation>
</comment>
<keyword evidence="9 10" id="KW-0560">Oxidoreductase</keyword>
<feature type="binding site" evidence="10">
    <location>
        <position position="21"/>
    </location>
    <ligand>
        <name>FMN</name>
        <dbReference type="ChEBI" id="CHEBI:58210"/>
    </ligand>
</feature>
<feature type="binding site" evidence="10">
    <location>
        <begin position="44"/>
        <end position="45"/>
    </location>
    <ligand>
        <name>FMN</name>
        <dbReference type="ChEBI" id="CHEBI:58210"/>
    </ligand>
</feature>
<proteinExistence type="inferred from homology"/>
<comment type="cofactor">
    <cofactor evidence="10">
        <name>FMN</name>
        <dbReference type="ChEBI" id="CHEBI:58210"/>
    </cofactor>
    <text evidence="10">Binds 1 FMN per subunit.</text>
</comment>
<dbReference type="EC" id="1.3.-.-" evidence="10"/>
<feature type="binding site" evidence="10">
    <location>
        <position position="159"/>
    </location>
    <ligand>
        <name>FMN</name>
        <dbReference type="ChEBI" id="CHEBI:58210"/>
    </ligand>
</feature>
<dbReference type="PANTHER" id="PTHR48109:SF1">
    <property type="entry name" value="DIHYDROOROTATE DEHYDROGENASE (FUMARATE)"/>
    <property type="match status" value="1"/>
</dbReference>
<keyword evidence="5 10" id="KW-0963">Cytoplasm</keyword>
<comment type="subunit">
    <text evidence="4">Heterotetramer of 2 PyrK and 2 PyrD type B subunits.</text>
</comment>
<keyword evidence="8 10" id="KW-0665">Pyrimidine biosynthesis</keyword>
<feature type="binding site" evidence="10">
    <location>
        <position position="121"/>
    </location>
    <ligand>
        <name>FMN</name>
        <dbReference type="ChEBI" id="CHEBI:58210"/>
    </ligand>
</feature>
<comment type="function">
    <text evidence="10">Catalyzes the conversion of dihydroorotate to orotate.</text>
</comment>
<dbReference type="InterPro" id="IPR033888">
    <property type="entry name" value="DHOD_1B"/>
</dbReference>
<evidence type="ECO:0000256" key="2">
    <source>
        <dbReference type="ARBA" id="ARBA00004725"/>
    </source>
</evidence>
<feature type="domain" description="Dihydroorotate dehydrogenase catalytic" evidence="11">
    <location>
        <begin position="3"/>
        <end position="278"/>
    </location>
</feature>
<comment type="similarity">
    <text evidence="3 10">Belongs to the dihydroorotate dehydrogenase family. Type 1 subfamily.</text>
</comment>
<feature type="binding site" evidence="10">
    <location>
        <position position="121"/>
    </location>
    <ligand>
        <name>substrate</name>
    </ligand>
</feature>
<protein>
    <recommendedName>
        <fullName evidence="10">Dihydroorotate dehydrogenase</fullName>
        <shortName evidence="10">DHOD</shortName>
        <shortName evidence="10">DHODase</shortName>
        <shortName evidence="10">DHOdehase</shortName>
        <ecNumber evidence="10">1.3.-.-</ecNumber>
    </recommendedName>
</protein>
<evidence type="ECO:0000256" key="6">
    <source>
        <dbReference type="ARBA" id="ARBA00022630"/>
    </source>
</evidence>
<dbReference type="HAMAP" id="MF_00224">
    <property type="entry name" value="DHO_dh_type1"/>
    <property type="match status" value="1"/>
</dbReference>
<dbReference type="FunFam" id="3.20.20.70:FF:000027">
    <property type="entry name" value="Dihydropyrimidine dehydrogenase [NADP(+)]"/>
    <property type="match status" value="1"/>
</dbReference>
<dbReference type="GO" id="GO:0044205">
    <property type="term" value="P:'de novo' UMP biosynthetic process"/>
    <property type="evidence" value="ECO:0007669"/>
    <property type="project" value="UniProtKB-UniRule"/>
</dbReference>
<evidence type="ECO:0000256" key="8">
    <source>
        <dbReference type="ARBA" id="ARBA00022975"/>
    </source>
</evidence>
<dbReference type="Pfam" id="PF01180">
    <property type="entry name" value="DHO_dh"/>
    <property type="match status" value="1"/>
</dbReference>
<comment type="catalytic activity">
    <reaction evidence="10">
        <text>(S)-dihydroorotate + A = orotate + AH2</text>
        <dbReference type="Rhea" id="RHEA:18073"/>
        <dbReference type="ChEBI" id="CHEBI:13193"/>
        <dbReference type="ChEBI" id="CHEBI:17499"/>
        <dbReference type="ChEBI" id="CHEBI:30839"/>
        <dbReference type="ChEBI" id="CHEBI:30864"/>
    </reaction>
</comment>